<dbReference type="EMBL" id="CAJJDN010000155">
    <property type="protein sequence ID" value="CAD8125023.1"/>
    <property type="molecule type" value="Genomic_DNA"/>
</dbReference>
<evidence type="ECO:0000313" key="2">
    <source>
        <dbReference type="Proteomes" id="UP000692954"/>
    </source>
</evidence>
<name>A0A8S1RCE3_9CILI</name>
<accession>A0A8S1RCE3</accession>
<sequence>MNISSSNDSVHQSIRSFQYSSEGSRFSSSLIQKFSYNPNGAPYPVNDLKILLLLSLFYQIKFQLLILGCCSCICPLKQLNTICSSSQECSLRGPFLSLRKDCIDYFKIYIMKNIVLIQNIYIQLKVIHIIKLLNYYFELKFPNYLTFTTITISNKLGQPSIDESFEVRDNNIFVSRITHLFQEKSIFRDTIIKEYEKINFEDCFNYVYFCVDGCFYVIRELVQVAILDGYIKNILLHDKESLQQIYKVKILLFYLNLFVLIILKNVKKCLQGSFILCIMFINNGQSKKVDMKKKERKSSSQINTSRLRIYLSIGIKCFS</sequence>
<comment type="caution">
    <text evidence="1">The sequence shown here is derived from an EMBL/GenBank/DDBJ whole genome shotgun (WGS) entry which is preliminary data.</text>
</comment>
<dbReference type="AlphaFoldDB" id="A0A8S1RCE3"/>
<organism evidence="1 2">
    <name type="scientific">Paramecium sonneborni</name>
    <dbReference type="NCBI Taxonomy" id="65129"/>
    <lineage>
        <taxon>Eukaryota</taxon>
        <taxon>Sar</taxon>
        <taxon>Alveolata</taxon>
        <taxon>Ciliophora</taxon>
        <taxon>Intramacronucleata</taxon>
        <taxon>Oligohymenophorea</taxon>
        <taxon>Peniculida</taxon>
        <taxon>Parameciidae</taxon>
        <taxon>Paramecium</taxon>
    </lineage>
</organism>
<evidence type="ECO:0000313" key="1">
    <source>
        <dbReference type="EMBL" id="CAD8125023.1"/>
    </source>
</evidence>
<keyword evidence="2" id="KW-1185">Reference proteome</keyword>
<protein>
    <submittedName>
        <fullName evidence="1">Uncharacterized protein</fullName>
    </submittedName>
</protein>
<dbReference type="Proteomes" id="UP000692954">
    <property type="component" value="Unassembled WGS sequence"/>
</dbReference>
<reference evidence="1" key="1">
    <citation type="submission" date="2021-01" db="EMBL/GenBank/DDBJ databases">
        <authorList>
            <consortium name="Genoscope - CEA"/>
            <person name="William W."/>
        </authorList>
    </citation>
    <scope>NUCLEOTIDE SEQUENCE</scope>
</reference>
<gene>
    <name evidence="1" type="ORF">PSON_ATCC_30995.1.T1550101</name>
</gene>
<proteinExistence type="predicted"/>